<dbReference type="Gene3D" id="3.10.450.50">
    <property type="match status" value="1"/>
</dbReference>
<dbReference type="Proteomes" id="UP000009309">
    <property type="component" value="Unassembled WGS sequence"/>
</dbReference>
<reference evidence="3 4" key="1">
    <citation type="journal article" date="2012" name="J. Bacteriol.">
        <title>Genome Sequence of the Filamentous Bacterium Fibrisoma limi BUZ 3T.</title>
        <authorList>
            <person name="Filippini M."/>
            <person name="Qi W."/>
            <person name="Jaenicke S."/>
            <person name="Goesmann A."/>
            <person name="Smits T.H."/>
            <person name="Bagheri H.C."/>
        </authorList>
    </citation>
    <scope>NUCLEOTIDE SEQUENCE [LARGE SCALE GENOMIC DNA]</scope>
    <source>
        <strain evidence="4">BUZ 3T</strain>
    </source>
</reference>
<keyword evidence="4" id="KW-1185">Reference proteome</keyword>
<dbReference type="Pfam" id="PF14534">
    <property type="entry name" value="DUF4440"/>
    <property type="match status" value="1"/>
</dbReference>
<feature type="chain" id="PRO_5003659440" description="DUF4440 domain-containing protein" evidence="1">
    <location>
        <begin position="22"/>
        <end position="146"/>
    </location>
</feature>
<dbReference type="AlphaFoldDB" id="I2GH42"/>
<keyword evidence="1" id="KW-0732">Signal</keyword>
<dbReference type="OrthoDB" id="5383110at2"/>
<evidence type="ECO:0000256" key="1">
    <source>
        <dbReference type="SAM" id="SignalP"/>
    </source>
</evidence>
<evidence type="ECO:0000313" key="4">
    <source>
        <dbReference type="Proteomes" id="UP000009309"/>
    </source>
</evidence>
<dbReference type="EMBL" id="CAIT01000006">
    <property type="protein sequence ID" value="CCH53217.1"/>
    <property type="molecule type" value="Genomic_DNA"/>
</dbReference>
<gene>
    <name evidence="3" type="ORF">BN8_02294</name>
</gene>
<comment type="caution">
    <text evidence="3">The sequence shown here is derived from an EMBL/GenBank/DDBJ whole genome shotgun (WGS) entry which is preliminary data.</text>
</comment>
<protein>
    <recommendedName>
        <fullName evidence="2">DUF4440 domain-containing protein</fullName>
    </recommendedName>
</protein>
<evidence type="ECO:0000259" key="2">
    <source>
        <dbReference type="Pfam" id="PF14534"/>
    </source>
</evidence>
<sequence length="146" mass="15495">MKSIKLLALALITAGTLVVLPGSGKVDDKQAVTQAVEKLRKAMIDPDKATLEALAANDLSYGHSNGNIEDKAAFVEALVSGASDFKSIDLTDQSVTVVDNTAMVRHKLSGETNNKGVAGQVKLGVLLVWVKQKGDWKLLARQAVKI</sequence>
<dbReference type="InterPro" id="IPR032710">
    <property type="entry name" value="NTF2-like_dom_sf"/>
</dbReference>
<organism evidence="3 4">
    <name type="scientific">Fibrisoma limi BUZ 3</name>
    <dbReference type="NCBI Taxonomy" id="1185876"/>
    <lineage>
        <taxon>Bacteria</taxon>
        <taxon>Pseudomonadati</taxon>
        <taxon>Bacteroidota</taxon>
        <taxon>Cytophagia</taxon>
        <taxon>Cytophagales</taxon>
        <taxon>Spirosomataceae</taxon>
        <taxon>Fibrisoma</taxon>
    </lineage>
</organism>
<dbReference type="RefSeq" id="WP_009281801.1">
    <property type="nucleotide sequence ID" value="NZ_CAIT01000006.1"/>
</dbReference>
<evidence type="ECO:0000313" key="3">
    <source>
        <dbReference type="EMBL" id="CCH53217.1"/>
    </source>
</evidence>
<name>I2GH42_9BACT</name>
<dbReference type="InterPro" id="IPR027843">
    <property type="entry name" value="DUF4440"/>
</dbReference>
<dbReference type="eggNOG" id="COG4319">
    <property type="taxonomic scope" value="Bacteria"/>
</dbReference>
<dbReference type="STRING" id="1185876.BN8_02294"/>
<dbReference type="SUPFAM" id="SSF54427">
    <property type="entry name" value="NTF2-like"/>
    <property type="match status" value="1"/>
</dbReference>
<accession>I2GH42</accession>
<feature type="signal peptide" evidence="1">
    <location>
        <begin position="1"/>
        <end position="21"/>
    </location>
</feature>
<proteinExistence type="predicted"/>
<feature type="domain" description="DUF4440" evidence="2">
    <location>
        <begin position="33"/>
        <end position="138"/>
    </location>
</feature>